<protein>
    <submittedName>
        <fullName evidence="3">NYN domain-containing protein</fullName>
    </submittedName>
</protein>
<feature type="compositionally biased region" description="Low complexity" evidence="1">
    <location>
        <begin position="243"/>
        <end position="261"/>
    </location>
</feature>
<feature type="compositionally biased region" description="Basic residues" evidence="1">
    <location>
        <begin position="276"/>
        <end position="286"/>
    </location>
</feature>
<evidence type="ECO:0000256" key="1">
    <source>
        <dbReference type="SAM" id="MobiDB-lite"/>
    </source>
</evidence>
<organism evidence="3 4">
    <name type="scientific">Dongia sedimenti</name>
    <dbReference type="NCBI Taxonomy" id="3064282"/>
    <lineage>
        <taxon>Bacteria</taxon>
        <taxon>Pseudomonadati</taxon>
        <taxon>Pseudomonadota</taxon>
        <taxon>Alphaproteobacteria</taxon>
        <taxon>Rhodospirillales</taxon>
        <taxon>Dongiaceae</taxon>
        <taxon>Dongia</taxon>
    </lineage>
</organism>
<dbReference type="EMBL" id="JAUYVI010000004">
    <property type="protein sequence ID" value="MDQ7248672.1"/>
    <property type="molecule type" value="Genomic_DNA"/>
</dbReference>
<dbReference type="InterPro" id="IPR025605">
    <property type="entry name" value="OST-HTH/LOTUS_dom"/>
</dbReference>
<dbReference type="Pfam" id="PF01936">
    <property type="entry name" value="NYN"/>
    <property type="match status" value="1"/>
</dbReference>
<dbReference type="Pfam" id="PF12872">
    <property type="entry name" value="OST-HTH"/>
    <property type="match status" value="1"/>
</dbReference>
<evidence type="ECO:0000313" key="3">
    <source>
        <dbReference type="EMBL" id="MDQ7248672.1"/>
    </source>
</evidence>
<accession>A0ABU0YLS9</accession>
<dbReference type="InterPro" id="IPR021139">
    <property type="entry name" value="NYN"/>
</dbReference>
<dbReference type="CDD" id="cd10146">
    <property type="entry name" value="LabA_like_C"/>
    <property type="match status" value="1"/>
</dbReference>
<dbReference type="RefSeq" id="WP_379956155.1">
    <property type="nucleotide sequence ID" value="NZ_JAUYVI010000004.1"/>
</dbReference>
<gene>
    <name evidence="3" type="ORF">Q8A70_13385</name>
</gene>
<reference evidence="4" key="1">
    <citation type="submission" date="2023-08" db="EMBL/GenBank/DDBJ databases">
        <title>Rhodospirillaceae gen. nov., a novel taxon isolated from the Yangtze River Yuezi River estuary sludge.</title>
        <authorList>
            <person name="Ruan L."/>
        </authorList>
    </citation>
    <scope>NUCLEOTIDE SEQUENCE [LARGE SCALE GENOMIC DNA]</scope>
    <source>
        <strain evidence="4">R-7</strain>
    </source>
</reference>
<evidence type="ECO:0000313" key="4">
    <source>
        <dbReference type="Proteomes" id="UP001230156"/>
    </source>
</evidence>
<dbReference type="InterPro" id="IPR041966">
    <property type="entry name" value="LOTUS-like"/>
</dbReference>
<comment type="caution">
    <text evidence="3">The sequence shown here is derived from an EMBL/GenBank/DDBJ whole genome shotgun (WGS) entry which is preliminary data.</text>
</comment>
<keyword evidence="4" id="KW-1185">Reference proteome</keyword>
<feature type="domain" description="HTH OST-type" evidence="2">
    <location>
        <begin position="167"/>
        <end position="241"/>
    </location>
</feature>
<dbReference type="Gene3D" id="3.40.50.1010">
    <property type="entry name" value="5'-nuclease"/>
    <property type="match status" value="1"/>
</dbReference>
<dbReference type="PANTHER" id="PTHR35811">
    <property type="entry name" value="SLR1870 PROTEIN"/>
    <property type="match status" value="1"/>
</dbReference>
<dbReference type="PROSITE" id="PS51644">
    <property type="entry name" value="HTH_OST"/>
    <property type="match status" value="1"/>
</dbReference>
<dbReference type="Proteomes" id="UP001230156">
    <property type="component" value="Unassembled WGS sequence"/>
</dbReference>
<proteinExistence type="predicted"/>
<dbReference type="Gene3D" id="3.30.420.610">
    <property type="entry name" value="LOTUS domain-like"/>
    <property type="match status" value="1"/>
</dbReference>
<dbReference type="CDD" id="cd11297">
    <property type="entry name" value="PIN_LabA-like_N_1"/>
    <property type="match status" value="1"/>
</dbReference>
<dbReference type="PANTHER" id="PTHR35811:SF1">
    <property type="entry name" value="HTH OST-TYPE DOMAIN-CONTAINING PROTEIN"/>
    <property type="match status" value="1"/>
</dbReference>
<feature type="region of interest" description="Disordered" evidence="1">
    <location>
        <begin position="241"/>
        <end position="286"/>
    </location>
</feature>
<name>A0ABU0YLS9_9PROT</name>
<evidence type="ECO:0000259" key="2">
    <source>
        <dbReference type="PROSITE" id="PS51644"/>
    </source>
</evidence>
<sequence length="286" mass="30769">MAIEPRSPRLAVLIDADNTSPRIAAGLFEEVAKMGEASVRRIYGDFSSTRLKSWADLLNKYAIVPHQNFAYTTGKNASDIALVIDAMDLLYSGRFDGFCLVSSDSDFTRLAARIREQGVDVYGFGAKKTPESFRQACRRFIYTENLLPEAPAPNRAAAPEAAKSLEPTAAAVALLTRVIAQMSDEDGWVGLRGVGQRLSNLAPDFDPRTYGAAKLGDLVAKSGAFEIKRQASGDMLIRPKGQAVATAAPPARAQAPAAKPVVEPESGNGEGVARTTARRGTRRRSR</sequence>